<dbReference type="EMBL" id="QLTW01000017">
    <property type="protein sequence ID" value="MBT9144697.1"/>
    <property type="molecule type" value="Genomic_DNA"/>
</dbReference>
<dbReference type="PROSITE" id="PS50943">
    <property type="entry name" value="HTH_CROC1"/>
    <property type="match status" value="1"/>
</dbReference>
<dbReference type="CDD" id="cd00093">
    <property type="entry name" value="HTH_XRE"/>
    <property type="match status" value="1"/>
</dbReference>
<accession>A0A9E2BGX9</accession>
<dbReference type="SMART" id="SM00530">
    <property type="entry name" value="HTH_XRE"/>
    <property type="match status" value="1"/>
</dbReference>
<protein>
    <recommendedName>
        <fullName evidence="1">HTH cro/C1-type domain-containing protein</fullName>
    </recommendedName>
</protein>
<dbReference type="InterPro" id="IPR010982">
    <property type="entry name" value="Lambda_DNA-bd_dom_sf"/>
</dbReference>
<feature type="domain" description="HTH cro/C1-type" evidence="1">
    <location>
        <begin position="10"/>
        <end position="56"/>
    </location>
</feature>
<organism evidence="2 3">
    <name type="scientific">Psychracetigena formicireducens</name>
    <dbReference type="NCBI Taxonomy" id="2986056"/>
    <lineage>
        <taxon>Bacteria</taxon>
        <taxon>Bacillati</taxon>
        <taxon>Candidatus Lithacetigenota</taxon>
        <taxon>Candidatus Psychracetigena</taxon>
    </lineage>
</organism>
<dbReference type="SUPFAM" id="SSF47413">
    <property type="entry name" value="lambda repressor-like DNA-binding domains"/>
    <property type="match status" value="1"/>
</dbReference>
<proteinExistence type="predicted"/>
<dbReference type="GO" id="GO:0003677">
    <property type="term" value="F:DNA binding"/>
    <property type="evidence" value="ECO:0007669"/>
    <property type="project" value="InterPro"/>
</dbReference>
<comment type="caution">
    <text evidence="2">The sequence shown here is derived from an EMBL/GenBank/DDBJ whole genome shotgun (WGS) entry which is preliminary data.</text>
</comment>
<dbReference type="Pfam" id="PF01381">
    <property type="entry name" value="HTH_3"/>
    <property type="match status" value="1"/>
</dbReference>
<dbReference type="Proteomes" id="UP000811545">
    <property type="component" value="Unassembled WGS sequence"/>
</dbReference>
<evidence type="ECO:0000313" key="3">
    <source>
        <dbReference type="Proteomes" id="UP000811545"/>
    </source>
</evidence>
<dbReference type="InterPro" id="IPR001387">
    <property type="entry name" value="Cro/C1-type_HTH"/>
</dbReference>
<dbReference type="Gene3D" id="1.10.260.40">
    <property type="entry name" value="lambda repressor-like DNA-binding domains"/>
    <property type="match status" value="1"/>
</dbReference>
<name>A0A9E2BGX9_PSYF1</name>
<evidence type="ECO:0000313" key="2">
    <source>
        <dbReference type="EMBL" id="MBT9144697.1"/>
    </source>
</evidence>
<reference evidence="2 3" key="1">
    <citation type="journal article" date="2021" name="bioRxiv">
        <title>Unique metabolic strategies in Hadean analogues reveal hints for primordial physiology.</title>
        <authorList>
            <person name="Nobu M.K."/>
            <person name="Nakai R."/>
            <person name="Tamazawa S."/>
            <person name="Mori H."/>
            <person name="Toyoda A."/>
            <person name="Ijiri A."/>
            <person name="Suzuki S."/>
            <person name="Kurokawa K."/>
            <person name="Kamagata Y."/>
            <person name="Tamaki H."/>
        </authorList>
    </citation>
    <scope>NUCLEOTIDE SEQUENCE [LARGE SCALE GENOMIC DNA]</scope>
    <source>
        <strain evidence="2">BS525</strain>
    </source>
</reference>
<gene>
    <name evidence="2" type="ORF">DDT42_00542</name>
</gene>
<sequence>MKNKELPHLIKELRDKLGLTQEQFAQRIGVTFSTINNWEKGTRTPHPFLFQRLLEIAKDVGLKNIENVKRTRK</sequence>
<evidence type="ECO:0000259" key="1">
    <source>
        <dbReference type="PROSITE" id="PS50943"/>
    </source>
</evidence>
<dbReference type="AlphaFoldDB" id="A0A9E2BGX9"/>